<evidence type="ECO:0000256" key="3">
    <source>
        <dbReference type="SAM" id="MobiDB-lite"/>
    </source>
</evidence>
<proteinExistence type="inferred from homology"/>
<feature type="compositionally biased region" description="Low complexity" evidence="3">
    <location>
        <begin position="419"/>
        <end position="428"/>
    </location>
</feature>
<feature type="compositionally biased region" description="Gly residues" evidence="3">
    <location>
        <begin position="510"/>
        <end position="522"/>
    </location>
</feature>
<gene>
    <name evidence="4" type="ORF">LTR69_009179</name>
</gene>
<dbReference type="PANTHER" id="PTHR10972:SF92">
    <property type="entry name" value="OXYSTEROL BINDING PROTEIN"/>
    <property type="match status" value="1"/>
</dbReference>
<name>A0ABR0J0M0_9EURO</name>
<dbReference type="InterPro" id="IPR037239">
    <property type="entry name" value="OSBP_sf"/>
</dbReference>
<feature type="region of interest" description="Disordered" evidence="3">
    <location>
        <begin position="384"/>
        <end position="428"/>
    </location>
</feature>
<feature type="region of interest" description="Disordered" evidence="3">
    <location>
        <begin position="509"/>
        <end position="590"/>
    </location>
</feature>
<accession>A0ABR0J0M0</accession>
<feature type="compositionally biased region" description="Polar residues" evidence="3">
    <location>
        <begin position="397"/>
        <end position="418"/>
    </location>
</feature>
<comment type="similarity">
    <text evidence="1 2">Belongs to the OSBP family.</text>
</comment>
<feature type="compositionally biased region" description="Basic and acidic residues" evidence="3">
    <location>
        <begin position="888"/>
        <end position="901"/>
    </location>
</feature>
<evidence type="ECO:0000256" key="2">
    <source>
        <dbReference type="RuleBase" id="RU003844"/>
    </source>
</evidence>
<feature type="region of interest" description="Disordered" evidence="3">
    <location>
        <begin position="641"/>
        <end position="676"/>
    </location>
</feature>
<feature type="compositionally biased region" description="Basic and acidic residues" evidence="3">
    <location>
        <begin position="317"/>
        <end position="335"/>
    </location>
</feature>
<dbReference type="Gene3D" id="1.10.287.2720">
    <property type="match status" value="1"/>
</dbReference>
<dbReference type="Pfam" id="PF01237">
    <property type="entry name" value="Oxysterol_BP"/>
    <property type="match status" value="1"/>
</dbReference>
<keyword evidence="5" id="KW-1185">Reference proteome</keyword>
<dbReference type="InterPro" id="IPR000648">
    <property type="entry name" value="Oxysterol-bd"/>
</dbReference>
<feature type="compositionally biased region" description="Polar residues" evidence="3">
    <location>
        <begin position="784"/>
        <end position="815"/>
    </location>
</feature>
<feature type="region of interest" description="Disordered" evidence="3">
    <location>
        <begin position="726"/>
        <end position="909"/>
    </location>
</feature>
<feature type="compositionally biased region" description="Low complexity" evidence="3">
    <location>
        <begin position="832"/>
        <end position="850"/>
    </location>
</feature>
<feature type="compositionally biased region" description="Polar residues" evidence="3">
    <location>
        <begin position="871"/>
        <end position="883"/>
    </location>
</feature>
<dbReference type="Proteomes" id="UP001345691">
    <property type="component" value="Unassembled WGS sequence"/>
</dbReference>
<dbReference type="InterPro" id="IPR018494">
    <property type="entry name" value="Oxysterol-bd_CS"/>
</dbReference>
<sequence>MSEPSLAAPENRSTLKDFVASISAIRGDLSNITAPPFVLDTKSTVELPGFWGERPSIFVAPASSQDPAERALLVLRWFLSALRNQQYSGRAPGQGVKKPLNAFLGELFIARWEDEAGLTRLVCEQVSHHPPVTACRLWNEEHGVSAEGYTRQEITFSGNLNIQQIGHAIVHLSRHNESYLIPLPDVKVKSIITGHPYPELEGTYHIPSTNGYMSTIVFGSKGLFSSSDKKHSFEAKVYREGEEGSPLYTVKGNWDGVFVTHDARRDTEIERFDVDTANTTPLVTDSLEEQDPWESRRAWNDVRQALERGDMQGAADAKSKLENGQRELHKNDPHGKSWERLFYTTEPHDEVAERLAKKIGHNLTPADTVAAWRFRLRDWQDGKFRKPYHGDIGPDNARSQSSNSGTSQQHQRPSSGQQSTTRSTAEAAAPAAVGGAAAGISAGTGYGTSSNTGYGTGYGASSDTGYGTSSGTGYDTSSGTGYGTSSGTGYGNNSGDGYGTSSRTSYVIGSGTGSGTGAGTNSGTGYDTSSRTAPAPSSSTQSGPGISMYSMVTASGSDTIDEPSTGSWQTKPEPTTYENSRAQEPAYTETSGEQGAFFADAPIAHVPIVDDTVRKHEILANTSEQQGPAHADIFRGQEGLHTSTHQQQHTDLTNTSSTADRSAGSTTAPDETSNSGIAGTFNKILGAVGLGGVVAGSGASASETLATDTSGRQEPLWSGAAYEQATLSTDTSGRQEPISNDTSRRQEPVSSDTPQQHDYSLSEYISQTKESRRQPPGAFERQESFSAGPSQGHEPTSTGTSQRQEAGWTDPSQRQEPVYKDFYGQESGVANPSQPQQSSSAPHPQQSSSAGIVKDPTGVPGNRDLIDEGNSGKQDPSLDNINSGVRDLSVKEKSQVEDFLRKKYSSSGR</sequence>
<evidence type="ECO:0000256" key="1">
    <source>
        <dbReference type="ARBA" id="ARBA00008842"/>
    </source>
</evidence>
<dbReference type="SUPFAM" id="SSF144000">
    <property type="entry name" value="Oxysterol-binding protein-like"/>
    <property type="match status" value="1"/>
</dbReference>
<dbReference type="Gene3D" id="2.40.160.120">
    <property type="match status" value="1"/>
</dbReference>
<evidence type="ECO:0008006" key="6">
    <source>
        <dbReference type="Google" id="ProtNLM"/>
    </source>
</evidence>
<dbReference type="PANTHER" id="PTHR10972">
    <property type="entry name" value="OXYSTEROL-BINDING PROTEIN-RELATED"/>
    <property type="match status" value="1"/>
</dbReference>
<protein>
    <recommendedName>
        <fullName evidence="6">Oxysterol-binding protein</fullName>
    </recommendedName>
</protein>
<evidence type="ECO:0000313" key="5">
    <source>
        <dbReference type="Proteomes" id="UP001345691"/>
    </source>
</evidence>
<dbReference type="PROSITE" id="PS01013">
    <property type="entry name" value="OSBP"/>
    <property type="match status" value="1"/>
</dbReference>
<dbReference type="Gene3D" id="3.30.70.3490">
    <property type="match status" value="1"/>
</dbReference>
<comment type="caution">
    <text evidence="4">The sequence shown here is derived from an EMBL/GenBank/DDBJ whole genome shotgun (WGS) entry which is preliminary data.</text>
</comment>
<feature type="compositionally biased region" description="Polar residues" evidence="3">
    <location>
        <begin position="726"/>
        <end position="741"/>
    </location>
</feature>
<feature type="region of interest" description="Disordered" evidence="3">
    <location>
        <begin position="310"/>
        <end position="335"/>
    </location>
</feature>
<evidence type="ECO:0000313" key="4">
    <source>
        <dbReference type="EMBL" id="KAK5053535.1"/>
    </source>
</evidence>
<feature type="compositionally biased region" description="Polar residues" evidence="3">
    <location>
        <begin position="550"/>
        <end position="590"/>
    </location>
</feature>
<reference evidence="4 5" key="1">
    <citation type="submission" date="2023-08" db="EMBL/GenBank/DDBJ databases">
        <title>Black Yeasts Isolated from many extreme environments.</title>
        <authorList>
            <person name="Coleine C."/>
            <person name="Stajich J.E."/>
            <person name="Selbmann L."/>
        </authorList>
    </citation>
    <scope>NUCLEOTIDE SEQUENCE [LARGE SCALE GENOMIC DNA]</scope>
    <source>
        <strain evidence="4 5">CCFEE 6328</strain>
    </source>
</reference>
<feature type="compositionally biased region" description="Low complexity" evidence="3">
    <location>
        <begin position="523"/>
        <end position="545"/>
    </location>
</feature>
<dbReference type="EMBL" id="JAVRRF010000025">
    <property type="protein sequence ID" value="KAK5053535.1"/>
    <property type="molecule type" value="Genomic_DNA"/>
</dbReference>
<organism evidence="4 5">
    <name type="scientific">Exophiala sideris</name>
    <dbReference type="NCBI Taxonomy" id="1016849"/>
    <lineage>
        <taxon>Eukaryota</taxon>
        <taxon>Fungi</taxon>
        <taxon>Dikarya</taxon>
        <taxon>Ascomycota</taxon>
        <taxon>Pezizomycotina</taxon>
        <taxon>Eurotiomycetes</taxon>
        <taxon>Chaetothyriomycetidae</taxon>
        <taxon>Chaetothyriales</taxon>
        <taxon>Herpotrichiellaceae</taxon>
        <taxon>Exophiala</taxon>
    </lineage>
</organism>
<feature type="compositionally biased region" description="Polar residues" evidence="3">
    <location>
        <begin position="748"/>
        <end position="768"/>
    </location>
</feature>